<dbReference type="OrthoDB" id="177799at2157"/>
<evidence type="ECO:0000313" key="3">
    <source>
        <dbReference type="Proteomes" id="UP000001903"/>
    </source>
</evidence>
<reference evidence="2 3" key="1">
    <citation type="journal article" date="2010" name="Stand. Genomic Sci.">
        <title>Complete genome sequence of Haloterrigena turkmenica type strain (4k).</title>
        <authorList>
            <person name="Saunders E."/>
            <person name="Tindall B.J."/>
            <person name="Fahnrich R."/>
            <person name="Lapidus A."/>
            <person name="Copeland A."/>
            <person name="Del Rio T.G."/>
            <person name="Lucas S."/>
            <person name="Chen F."/>
            <person name="Tice H."/>
            <person name="Cheng J.F."/>
            <person name="Han C."/>
            <person name="Detter J.C."/>
            <person name="Bruce D."/>
            <person name="Goodwin L."/>
            <person name="Chain P."/>
            <person name="Pitluck S."/>
            <person name="Pati A."/>
            <person name="Ivanova N."/>
            <person name="Mavromatis K."/>
            <person name="Chen A."/>
            <person name="Palaniappan K."/>
            <person name="Land M."/>
            <person name="Hauser L."/>
            <person name="Chang Y.J."/>
            <person name="Jeffries C.D."/>
            <person name="Brettin T."/>
            <person name="Rohde M."/>
            <person name="Goker M."/>
            <person name="Bristow J."/>
            <person name="Eisen J.A."/>
            <person name="Markowitz V."/>
            <person name="Hugenholtz P."/>
            <person name="Klenk H.P."/>
            <person name="Kyrpides N.C."/>
        </authorList>
    </citation>
    <scope>NUCLEOTIDE SEQUENCE [LARGE SCALE GENOMIC DNA]</scope>
    <source>
        <strain evidence="3">ATCC 51198 / DSM 5511 / JCM 9101 / NCIMB 13204 / VKM B-1734 / 4k</strain>
    </source>
</reference>
<organism evidence="2 3">
    <name type="scientific">Haloterrigena turkmenica (strain ATCC 51198 / DSM 5511 / JCM 9101 / NCIMB 13204 / VKM B-1734 / 4k)</name>
    <name type="common">Halococcus turkmenicus</name>
    <dbReference type="NCBI Taxonomy" id="543526"/>
    <lineage>
        <taxon>Archaea</taxon>
        <taxon>Methanobacteriati</taxon>
        <taxon>Methanobacteriota</taxon>
        <taxon>Stenosarchaea group</taxon>
        <taxon>Halobacteria</taxon>
        <taxon>Halobacteriales</taxon>
        <taxon>Natrialbaceae</taxon>
        <taxon>Haloterrigena</taxon>
    </lineage>
</organism>
<dbReference type="GeneID" id="8745548"/>
<dbReference type="KEGG" id="htu:Htur_4918"/>
<gene>
    <name evidence="2" type="ordered locus">Htur_4918</name>
</gene>
<protein>
    <recommendedName>
        <fullName evidence="1">DUF7344 domain-containing protein</fullName>
    </recommendedName>
</protein>
<keyword evidence="2" id="KW-0614">Plasmid</keyword>
<name>D2S2Q8_HALTV</name>
<evidence type="ECO:0000313" key="2">
    <source>
        <dbReference type="EMBL" id="ADB63655.1"/>
    </source>
</evidence>
<dbReference type="Pfam" id="PF24035">
    <property type="entry name" value="DUF7344"/>
    <property type="match status" value="1"/>
</dbReference>
<dbReference type="RefSeq" id="WP_012945898.1">
    <property type="nucleotide sequence ID" value="NC_013746.1"/>
</dbReference>
<proteinExistence type="predicted"/>
<accession>D2S2Q8</accession>
<dbReference type="EMBL" id="CP001863">
    <property type="protein sequence ID" value="ADB63655.1"/>
    <property type="molecule type" value="Genomic_DNA"/>
</dbReference>
<dbReference type="Proteomes" id="UP000001903">
    <property type="component" value="Plasmid pHTUR03"/>
</dbReference>
<feature type="domain" description="DUF7344" evidence="1">
    <location>
        <begin position="24"/>
        <end position="97"/>
    </location>
</feature>
<dbReference type="HOGENOM" id="CLU_131305_2_0_2"/>
<sequence length="117" mass="13330">MKPDTQNPQKAELDHEDLTPTELFGILSAERRQHALIYLAQKPAAIYLGDLAEYIALKEGEPTRERYERISVDLHHCHLPHLCGAGLVDYDAETELLELDVDRSLITPYLQLTEYTA</sequence>
<dbReference type="AlphaFoldDB" id="D2S2Q8"/>
<dbReference type="InterPro" id="IPR055768">
    <property type="entry name" value="DUF7344"/>
</dbReference>
<evidence type="ECO:0000259" key="1">
    <source>
        <dbReference type="Pfam" id="PF24035"/>
    </source>
</evidence>
<keyword evidence="3" id="KW-1185">Reference proteome</keyword>
<geneLocation type="plasmid" evidence="2 3">
    <name>pHTUR03</name>
</geneLocation>